<organism evidence="2">
    <name type="scientific">marine sediment metagenome</name>
    <dbReference type="NCBI Taxonomy" id="412755"/>
    <lineage>
        <taxon>unclassified sequences</taxon>
        <taxon>metagenomes</taxon>
        <taxon>ecological metagenomes</taxon>
    </lineage>
</organism>
<proteinExistence type="predicted"/>
<reference evidence="2" key="1">
    <citation type="journal article" date="2015" name="Nature">
        <title>Complex archaea that bridge the gap between prokaryotes and eukaryotes.</title>
        <authorList>
            <person name="Spang A."/>
            <person name="Saw J.H."/>
            <person name="Jorgensen S.L."/>
            <person name="Zaremba-Niedzwiedzka K."/>
            <person name="Martijn J."/>
            <person name="Lind A.E."/>
            <person name="van Eijk R."/>
            <person name="Schleper C."/>
            <person name="Guy L."/>
            <person name="Ettema T.J."/>
        </authorList>
    </citation>
    <scope>NUCLEOTIDE SEQUENCE</scope>
</reference>
<gene>
    <name evidence="2" type="ORF">LCGC14_2334940</name>
</gene>
<feature type="compositionally biased region" description="Basic and acidic residues" evidence="1">
    <location>
        <begin position="490"/>
        <end position="505"/>
    </location>
</feature>
<name>A0A0F9CDP4_9ZZZZ</name>
<evidence type="ECO:0000313" key="2">
    <source>
        <dbReference type="EMBL" id="KKL47498.1"/>
    </source>
</evidence>
<feature type="region of interest" description="Disordered" evidence="1">
    <location>
        <begin position="474"/>
        <end position="528"/>
    </location>
</feature>
<evidence type="ECO:0000256" key="1">
    <source>
        <dbReference type="SAM" id="MobiDB-lite"/>
    </source>
</evidence>
<dbReference type="AlphaFoldDB" id="A0A0F9CDP4"/>
<dbReference type="EMBL" id="LAZR01033639">
    <property type="protein sequence ID" value="KKL47498.1"/>
    <property type="molecule type" value="Genomic_DNA"/>
</dbReference>
<sequence>MAVLATSATGTALWGDPFTETFLSLTSRSAGLASNMVPATSNNILVASWAASSSDDNDDSIAMQLAAAELFGLEATPYIAEHRRVEYFRENERGKAHLGRAKLIVQAMYDETQEFFKKNDIQELVLFRGMRWIDGTEPAEVQDVVWRAPSDDTRELMPGLRTSEIALHANPLSSWSYEPTEAEAFANYKPDVEGTDYEGAGAYNFNDPVFIDQAVEAIREEAKEASVDIEDEHAYRKWQDEYLADKGYYDVGQWAYSFMDISPPEIKVATTRALMVSKVPVRKILATAMTGLGCLSEGEIVTLGGDNFPTQIYAGRNPEGADMRMPNFRDIVVAERDYAETQTPEALEAERAKKEFSTWADANLSDLMRQRVDAVNRAVSAVSEKVGPIAEKIKELQVEMHKEPTLPGYERVASAIRGLEEQRITIVSQATSEAEEPFKVKAAQVIEEAGYEVPLGWKPRGLTEKALTKAAGRTYLKPGQQAPAGSQEQEGPRGGRYYEPEGRGEGEEEPPEPVAFAAKPMTNELLEE</sequence>
<comment type="caution">
    <text evidence="2">The sequence shown here is derived from an EMBL/GenBank/DDBJ whole genome shotgun (WGS) entry which is preliminary data.</text>
</comment>
<accession>A0A0F9CDP4</accession>
<feature type="non-terminal residue" evidence="2">
    <location>
        <position position="528"/>
    </location>
</feature>
<protein>
    <submittedName>
        <fullName evidence="2">Uncharacterized protein</fullName>
    </submittedName>
</protein>